<accession>A0ABZ0IW89</accession>
<keyword evidence="3" id="KW-1185">Reference proteome</keyword>
<evidence type="ECO:0000313" key="3">
    <source>
        <dbReference type="Proteomes" id="UP001302349"/>
    </source>
</evidence>
<dbReference type="RefSeq" id="WP_317491522.1">
    <property type="nucleotide sequence ID" value="NZ_CP136051.1"/>
</dbReference>
<dbReference type="Gene3D" id="3.40.190.170">
    <property type="entry name" value="Bacterial extracellular solute-binding protein, family 7"/>
    <property type="match status" value="1"/>
</dbReference>
<dbReference type="CDD" id="cd13671">
    <property type="entry name" value="PBP2_TRAP_SBP_like_3"/>
    <property type="match status" value="1"/>
</dbReference>
<proteinExistence type="predicted"/>
<dbReference type="InterPro" id="IPR018389">
    <property type="entry name" value="DctP_fam"/>
</dbReference>
<dbReference type="InterPro" id="IPR004682">
    <property type="entry name" value="TRAP_DctP"/>
</dbReference>
<name>A0ABZ0IW89_9BACT</name>
<gene>
    <name evidence="2" type="ORF">RT717_09610</name>
</gene>
<dbReference type="NCBIfam" id="TIGR00787">
    <property type="entry name" value="dctP"/>
    <property type="match status" value="1"/>
</dbReference>
<dbReference type="PANTHER" id="PTHR33376">
    <property type="match status" value="1"/>
</dbReference>
<protein>
    <submittedName>
        <fullName evidence="2">TRAP transporter substrate-binding protein</fullName>
    </submittedName>
</protein>
<dbReference type="Proteomes" id="UP001302349">
    <property type="component" value="Chromosome"/>
</dbReference>
<evidence type="ECO:0000256" key="1">
    <source>
        <dbReference type="ARBA" id="ARBA00022729"/>
    </source>
</evidence>
<dbReference type="InterPro" id="IPR038404">
    <property type="entry name" value="TRAP_DctP_sf"/>
</dbReference>
<dbReference type="PIRSF" id="PIRSF006470">
    <property type="entry name" value="DctB"/>
    <property type="match status" value="1"/>
</dbReference>
<dbReference type="Pfam" id="PF03480">
    <property type="entry name" value="DctP"/>
    <property type="match status" value="1"/>
</dbReference>
<reference evidence="2 3" key="1">
    <citation type="journal article" date="2023" name="Microbiol. Resour. Announc.">
        <title>Complete Genome Sequence of Imperialibacter roseus strain P4T.</title>
        <authorList>
            <person name="Tizabi D.R."/>
            <person name="Bachvaroff T."/>
            <person name="Hill R.T."/>
        </authorList>
    </citation>
    <scope>NUCLEOTIDE SEQUENCE [LARGE SCALE GENOMIC DNA]</scope>
    <source>
        <strain evidence="2 3">P4T</strain>
    </source>
</reference>
<organism evidence="2 3">
    <name type="scientific">Imperialibacter roseus</name>
    <dbReference type="NCBI Taxonomy" id="1324217"/>
    <lineage>
        <taxon>Bacteria</taxon>
        <taxon>Pseudomonadati</taxon>
        <taxon>Bacteroidota</taxon>
        <taxon>Cytophagia</taxon>
        <taxon>Cytophagales</taxon>
        <taxon>Flammeovirgaceae</taxon>
        <taxon>Imperialibacter</taxon>
    </lineage>
</organism>
<sequence>MLTIAGCAVKSDVKVIKLGHALDVNHSVHKAMVFLAEKVDEKSNGKMRIDIYPNGQLGSERELLELLQIGSIGMTKASAAVLESFMPSMAVVNLPYVFHSKDHYRKVLGGEIGQELLTSGEEFWMRGMCFYDAGSRSFYSKDKPIMKPEDLQGLKVRVQSSASAIQMVRLLGGSATPIPFGELYTALQQGVVDAAENNPPSLYLTRHYEVCRYYSLNEHTFVPDVMLVSTHTWDDLNDEQKKWLSEASFESAVHQRTLWEESEKEALDAMIADGVHVEYPDKGPFIEKVRPMLDAFANTEYRKKLLERIEAVDESSQTEN</sequence>
<dbReference type="EMBL" id="CP136051">
    <property type="protein sequence ID" value="WOK08891.1"/>
    <property type="molecule type" value="Genomic_DNA"/>
</dbReference>
<dbReference type="PANTHER" id="PTHR33376:SF2">
    <property type="entry name" value="DICARBOXYLATE-BINDING PERIPLASMIC PROTEIN"/>
    <property type="match status" value="1"/>
</dbReference>
<dbReference type="SUPFAM" id="SSF53850">
    <property type="entry name" value="Periplasmic binding protein-like II"/>
    <property type="match status" value="1"/>
</dbReference>
<dbReference type="NCBIfam" id="NF037995">
    <property type="entry name" value="TRAP_S1"/>
    <property type="match status" value="1"/>
</dbReference>
<evidence type="ECO:0000313" key="2">
    <source>
        <dbReference type="EMBL" id="WOK08891.1"/>
    </source>
</evidence>
<keyword evidence="1" id="KW-0732">Signal</keyword>